<proteinExistence type="predicted"/>
<feature type="chain" id="PRO_5004734555" evidence="1">
    <location>
        <begin position="26"/>
        <end position="454"/>
    </location>
</feature>
<dbReference type="GeneID" id="27418803"/>
<dbReference type="AlphaFoldDB" id="V5GWB1"/>
<accession>V5GWB1</accession>
<keyword evidence="3" id="KW-1185">Reference proteome</keyword>
<protein>
    <submittedName>
        <fullName evidence="2">Uncharacterized protein</fullName>
    </submittedName>
</protein>
<evidence type="ECO:0000313" key="2">
    <source>
        <dbReference type="EMBL" id="EST10182.1"/>
    </source>
</evidence>
<evidence type="ECO:0000256" key="1">
    <source>
        <dbReference type="SAM" id="SignalP"/>
    </source>
</evidence>
<dbReference type="Proteomes" id="UP000019377">
    <property type="component" value="Unassembled WGS sequence"/>
</dbReference>
<sequence>MKFTPTFTALFSVLFLAICLEQAQADSVTAPLALTEVGDQGKPTTPLSYLNLEPAAQQIASAATPHRKRLLPTESQPFVSKLSSEGLSLRALDGSLLSGLPLVGQFDHEGDYTNVAAQKRLLGPLSSLAPSEDTQYLQPNQQQLGSVHPLDRRATPSGLNVFGNEIPVDAVPLDALPLNKLGKGGIARRDEPVDLGLKTGNPQDVDAAESLLSGLLPVRREVKPVDLGLKTGNPVDVKSLLSGLLPIKRDVPVQPVDLGLKTGNAQDADRAQSLLGSLLPVKRDSISPDNVDLGSLQSLATSAAGQGKESVMPLALGQVKQAASPAVQAIKTVNQVCTAFGCERLVRGAVQGALPASPLPAGAIGKRGDPAVDTILDTSDQVRDAVLNLKSTTDNAAGEFVKSLYGKTKRETLLPGYSLLPGTGPGAKNAVKEIVDFVGLPLPGKRGMERRRKV</sequence>
<dbReference type="HOGENOM" id="CLU_519886_0_0_1"/>
<keyword evidence="1" id="KW-0732">Signal</keyword>
<name>V5GWB1_KALBG</name>
<reference evidence="3" key="1">
    <citation type="journal article" date="2013" name="Genome Announc.">
        <title>Draft genome sequence of Pseudozyma brasiliensis sp. nov. strain GHG001, a high producer of endo-1,4-xylanase isolated from an insect pest of sugarcane.</title>
        <authorList>
            <person name="Oliveira J.V.D.C."/>
            <person name="dos Santos R.A.C."/>
            <person name="Borges T.A."/>
            <person name="Riano-Pachon D.M."/>
            <person name="Goldman G.H."/>
        </authorList>
    </citation>
    <scope>NUCLEOTIDE SEQUENCE [LARGE SCALE GENOMIC DNA]</scope>
    <source>
        <strain evidence="3">GHG001</strain>
    </source>
</reference>
<dbReference type="STRING" id="1365824.V5GWB1"/>
<gene>
    <name evidence="2" type="ORF">PSEUBRA_SCAF1g00612</name>
</gene>
<dbReference type="EMBL" id="KI545851">
    <property type="protein sequence ID" value="EST10182.1"/>
    <property type="molecule type" value="Genomic_DNA"/>
</dbReference>
<dbReference type="OrthoDB" id="2552594at2759"/>
<dbReference type="RefSeq" id="XP_016295171.1">
    <property type="nucleotide sequence ID" value="XM_016436174.1"/>
</dbReference>
<dbReference type="OMA" id="NHEPASK"/>
<evidence type="ECO:0000313" key="3">
    <source>
        <dbReference type="Proteomes" id="UP000019377"/>
    </source>
</evidence>
<feature type="signal peptide" evidence="1">
    <location>
        <begin position="1"/>
        <end position="25"/>
    </location>
</feature>
<organism evidence="2 3">
    <name type="scientific">Kalmanozyma brasiliensis (strain GHG001)</name>
    <name type="common">Yeast</name>
    <name type="synonym">Pseudozyma brasiliensis</name>
    <dbReference type="NCBI Taxonomy" id="1365824"/>
    <lineage>
        <taxon>Eukaryota</taxon>
        <taxon>Fungi</taxon>
        <taxon>Dikarya</taxon>
        <taxon>Basidiomycota</taxon>
        <taxon>Ustilaginomycotina</taxon>
        <taxon>Ustilaginomycetes</taxon>
        <taxon>Ustilaginales</taxon>
        <taxon>Ustilaginaceae</taxon>
        <taxon>Kalmanozyma</taxon>
    </lineage>
</organism>